<evidence type="ECO:0000313" key="10">
    <source>
        <dbReference type="Proteomes" id="UP000431451"/>
    </source>
</evidence>
<dbReference type="InterPro" id="IPR052159">
    <property type="entry name" value="Competence_DNA_uptake"/>
</dbReference>
<dbReference type="EMBL" id="CAKJVE010000004">
    <property type="protein sequence ID" value="CAG9705342.1"/>
    <property type="molecule type" value="Genomic_DNA"/>
</dbReference>
<feature type="transmembrane region" description="Helical" evidence="6">
    <location>
        <begin position="299"/>
        <end position="328"/>
    </location>
</feature>
<reference evidence="8" key="2">
    <citation type="submission" date="2021-10" db="EMBL/GenBank/DDBJ databases">
        <authorList>
            <person name="Mesa V."/>
        </authorList>
    </citation>
    <scope>NUCLEOTIDE SEQUENCE</scope>
    <source>
        <strain evidence="8">CC3_PB</strain>
    </source>
</reference>
<keyword evidence="4 6" id="KW-1133">Transmembrane helix</keyword>
<gene>
    <name evidence="9" type="primary">comEC_3</name>
    <name evidence="8" type="ORF">CNEO_41784</name>
    <name evidence="9" type="ORF">CNEONATNEC25_03148</name>
</gene>
<dbReference type="Proteomes" id="UP000431451">
    <property type="component" value="Unassembled WGS sequence"/>
</dbReference>
<evidence type="ECO:0000256" key="5">
    <source>
        <dbReference type="ARBA" id="ARBA00023136"/>
    </source>
</evidence>
<dbReference type="EMBL" id="UWJD01000002">
    <property type="protein sequence ID" value="VCT85545.1"/>
    <property type="molecule type" value="Genomic_DNA"/>
</dbReference>
<reference evidence="9 10" key="1">
    <citation type="submission" date="2018-06" db="EMBL/GenBank/DDBJ databases">
        <authorList>
            <consortium name="IHU Genomes"/>
        </authorList>
    </citation>
    <scope>NUCLEOTIDE SEQUENCE [LARGE SCALE GENOMIC DNA]</scope>
    <source>
        <strain evidence="9 10">NEC25</strain>
    </source>
</reference>
<feature type="transmembrane region" description="Helical" evidence="6">
    <location>
        <begin position="349"/>
        <end position="366"/>
    </location>
</feature>
<evidence type="ECO:0000256" key="3">
    <source>
        <dbReference type="ARBA" id="ARBA00022692"/>
    </source>
</evidence>
<feature type="transmembrane region" description="Helical" evidence="6">
    <location>
        <begin position="372"/>
        <end position="395"/>
    </location>
</feature>
<evidence type="ECO:0000313" key="8">
    <source>
        <dbReference type="EMBL" id="CAG9705342.1"/>
    </source>
</evidence>
<comment type="subcellular location">
    <subcellularLocation>
        <location evidence="1">Cell membrane</location>
        <topology evidence="1">Multi-pass membrane protein</topology>
    </subcellularLocation>
</comment>
<feature type="transmembrane region" description="Helical" evidence="6">
    <location>
        <begin position="255"/>
        <end position="279"/>
    </location>
</feature>
<evidence type="ECO:0000313" key="9">
    <source>
        <dbReference type="EMBL" id="VCT85545.1"/>
    </source>
</evidence>
<dbReference type="PANTHER" id="PTHR30619:SF1">
    <property type="entry name" value="RECOMBINATION PROTEIN 2"/>
    <property type="match status" value="1"/>
</dbReference>
<dbReference type="InterPro" id="IPR004477">
    <property type="entry name" value="ComEC_N"/>
</dbReference>
<evidence type="ECO:0000259" key="7">
    <source>
        <dbReference type="Pfam" id="PF03772"/>
    </source>
</evidence>
<accession>A0A650MFZ8</accession>
<keyword evidence="2" id="KW-1003">Cell membrane</keyword>
<evidence type="ECO:0000256" key="1">
    <source>
        <dbReference type="ARBA" id="ARBA00004651"/>
    </source>
</evidence>
<dbReference type="GO" id="GO:0005886">
    <property type="term" value="C:plasma membrane"/>
    <property type="evidence" value="ECO:0007669"/>
    <property type="project" value="UniProtKB-SubCell"/>
</dbReference>
<feature type="transmembrane region" description="Helical" evidence="6">
    <location>
        <begin position="432"/>
        <end position="452"/>
    </location>
</feature>
<sequence length="589" mass="68180">MKFYQKSGKTHKYEKYKNMGELMTLKKVKDIGNPIVYIFISLLMSCICYGLNGDYRGLTIFVVTSFFIILIYNCGINFSSLMLIIFIIGILINVSYYSIDEKFNGIVRIKQMTSYDIVSTCNGKKIILDDLKDSDLEVSKRYYIQGKAQSNTDKSKGIVGEVLVEKCIPIEDDWITNIYKMKYNVYELLKENLGQRKSALISSISFGYKEYLDEEDENDMKNFGIIHSISVSGLHVAIVYAFIKKVTGNKLGLLGTILYVILTGSEYSCIRAFIMLAAVEGADIFQRNNNSLSSISLSGIIILMLSPYSAFEISFQLSFLATIGIILYNKKLNNLLYKLQKNLRETVSITLSAQILTIPYLMVIFNDFSLNFIIGNIFLLPFVNAIVILGNLLILTYSCVPVFDFICYLMLKLVNIFDYMVNIFENITLPMFYSNDYVAFFYCILLFCFYFYRKGYKKFIYLPVISMIIIIIQIYSPLPYIEYYREGAIVFSHMGRNILITNKNPIDIKRLSKISHATHLYRDVDEIYIEDICNIKSKGQNYILYVNDEKYFLKMTMNKYESEDCDIINFKDGKVKKIIIFQDQIYRIF</sequence>
<name>A0A650MFZ8_9CLOT</name>
<dbReference type="Proteomes" id="UP000789738">
    <property type="component" value="Unassembled WGS sequence"/>
</dbReference>
<feature type="domain" description="ComEC/Rec2-related protein" evidence="7">
    <location>
        <begin position="205"/>
        <end position="452"/>
    </location>
</feature>
<dbReference type="PANTHER" id="PTHR30619">
    <property type="entry name" value="DNA INTERNALIZATION/COMPETENCE PROTEIN COMEC/REC2"/>
    <property type="match status" value="1"/>
</dbReference>
<keyword evidence="3 6" id="KW-0812">Transmembrane</keyword>
<dbReference type="Pfam" id="PF03772">
    <property type="entry name" value="Competence"/>
    <property type="match status" value="1"/>
</dbReference>
<dbReference type="NCBIfam" id="TIGR00360">
    <property type="entry name" value="ComEC_N-term"/>
    <property type="match status" value="1"/>
</dbReference>
<keyword evidence="5 6" id="KW-0472">Membrane</keyword>
<proteinExistence type="predicted"/>
<evidence type="ECO:0000256" key="2">
    <source>
        <dbReference type="ARBA" id="ARBA00022475"/>
    </source>
</evidence>
<organism evidence="9 10">
    <name type="scientific">Clostridium neonatale</name>
    <dbReference type="NCBI Taxonomy" id="137838"/>
    <lineage>
        <taxon>Bacteria</taxon>
        <taxon>Bacillati</taxon>
        <taxon>Bacillota</taxon>
        <taxon>Clostridia</taxon>
        <taxon>Eubacteriales</taxon>
        <taxon>Clostridiaceae</taxon>
        <taxon>Clostridium</taxon>
    </lineage>
</organism>
<feature type="transmembrane region" description="Helical" evidence="6">
    <location>
        <begin position="223"/>
        <end position="243"/>
    </location>
</feature>
<evidence type="ECO:0000256" key="4">
    <source>
        <dbReference type="ARBA" id="ARBA00022989"/>
    </source>
</evidence>
<feature type="transmembrane region" description="Helical" evidence="6">
    <location>
        <begin position="459"/>
        <end position="476"/>
    </location>
</feature>
<protein>
    <submittedName>
        <fullName evidence="9">ComE operon protein 3</fullName>
    </submittedName>
    <submittedName>
        <fullName evidence="8">Membrane protein, ComEC/Rec2-related</fullName>
    </submittedName>
</protein>
<dbReference type="AlphaFoldDB" id="A0A650MFZ8"/>
<evidence type="ECO:0000256" key="6">
    <source>
        <dbReference type="SAM" id="Phobius"/>
    </source>
</evidence>
<feature type="transmembrane region" description="Helical" evidence="6">
    <location>
        <begin position="35"/>
        <end position="52"/>
    </location>
</feature>